<dbReference type="InterPro" id="IPR015252">
    <property type="entry name" value="BRCA2_hlx"/>
</dbReference>
<reference evidence="2" key="1">
    <citation type="submission" date="2023-07" db="EMBL/GenBank/DDBJ databases">
        <authorList>
            <person name="Stuckert A."/>
        </authorList>
    </citation>
    <scope>NUCLEOTIDE SEQUENCE</scope>
</reference>
<feature type="domain" description="Breast cancer type 2 susceptibility protein helical" evidence="1">
    <location>
        <begin position="205"/>
        <end position="324"/>
    </location>
</feature>
<keyword evidence="3" id="KW-1185">Reference proteome</keyword>
<dbReference type="PANTHER" id="PTHR11289">
    <property type="entry name" value="BREAST CANCER TYPE 2 SUSCEPTIBILITY PROTEIN BRCA2"/>
    <property type="match status" value="1"/>
</dbReference>
<dbReference type="PANTHER" id="PTHR11289:SF0">
    <property type="entry name" value="BREAST CANCER TYPE 2 SUSCEPTIBILITY PROTEIN"/>
    <property type="match status" value="1"/>
</dbReference>
<gene>
    <name evidence="2" type="ORF">RIMI_LOCUS5080913</name>
</gene>
<dbReference type="InterPro" id="IPR036315">
    <property type="entry name" value="BRCA2_hlx_sf"/>
</dbReference>
<dbReference type="SUPFAM" id="SSF81872">
    <property type="entry name" value="BRCA2 helical domain"/>
    <property type="match status" value="1"/>
</dbReference>
<proteinExistence type="predicted"/>
<dbReference type="EMBL" id="CAUEEQ010008518">
    <property type="protein sequence ID" value="CAJ0932439.1"/>
    <property type="molecule type" value="Genomic_DNA"/>
</dbReference>
<dbReference type="InterPro" id="IPR015525">
    <property type="entry name" value="BRCA2"/>
</dbReference>
<sequence>MLNDVHVCLNWPNVLCSLPEVTRTDLSLQNCGDMSDIDQCVRENLTKVYRPENHQSKGNYYQSLTDRWRMSPSQLCGLLQADLMAENLKDRRKYFYKVSLQPLSTDPASFSKGKQETLKSKSTPVSQLQPRLIVSKGSLAASSTPDASDCRLDTNSVSRAVTTSFVTPFMKNFDVSACDRMVNSPRQDRDTTKDIRTDVFDLVSNICYARDMQEMRVRKKQRQKIKPQQGSLYRQKTTSTDRISLVAAVGQRQPTKYSSAELYRCGVIKNHIGINSEKARNFEFHCLDYFTRESFFAEGGVQIADGGWLVPADKLTAGREEFYR</sequence>
<dbReference type="Pfam" id="PF09169">
    <property type="entry name" value="BRCA-2_helical"/>
    <property type="match status" value="1"/>
</dbReference>
<dbReference type="Proteomes" id="UP001176940">
    <property type="component" value="Unassembled WGS sequence"/>
</dbReference>
<accession>A0ABN9L700</accession>
<evidence type="ECO:0000259" key="1">
    <source>
        <dbReference type="Pfam" id="PF09169"/>
    </source>
</evidence>
<evidence type="ECO:0000313" key="3">
    <source>
        <dbReference type="Proteomes" id="UP001176940"/>
    </source>
</evidence>
<organism evidence="2 3">
    <name type="scientific">Ranitomeya imitator</name>
    <name type="common">mimic poison frog</name>
    <dbReference type="NCBI Taxonomy" id="111125"/>
    <lineage>
        <taxon>Eukaryota</taxon>
        <taxon>Metazoa</taxon>
        <taxon>Chordata</taxon>
        <taxon>Craniata</taxon>
        <taxon>Vertebrata</taxon>
        <taxon>Euteleostomi</taxon>
        <taxon>Amphibia</taxon>
        <taxon>Batrachia</taxon>
        <taxon>Anura</taxon>
        <taxon>Neobatrachia</taxon>
        <taxon>Hyloidea</taxon>
        <taxon>Dendrobatidae</taxon>
        <taxon>Dendrobatinae</taxon>
        <taxon>Ranitomeya</taxon>
    </lineage>
</organism>
<name>A0ABN9L700_9NEOB</name>
<evidence type="ECO:0000313" key="2">
    <source>
        <dbReference type="EMBL" id="CAJ0932439.1"/>
    </source>
</evidence>
<comment type="caution">
    <text evidence="2">The sequence shown here is derived from an EMBL/GenBank/DDBJ whole genome shotgun (WGS) entry which is preliminary data.</text>
</comment>
<protein>
    <recommendedName>
        <fullName evidence="1">Breast cancer type 2 susceptibility protein helical domain-containing protein</fullName>
    </recommendedName>
</protein>